<dbReference type="InterPro" id="IPR029065">
    <property type="entry name" value="Enolase_C-like"/>
</dbReference>
<organism evidence="5 6">
    <name type="scientific">Paenibacillus solisilvae</name>
    <dbReference type="NCBI Taxonomy" id="2486751"/>
    <lineage>
        <taxon>Bacteria</taxon>
        <taxon>Bacillati</taxon>
        <taxon>Bacillota</taxon>
        <taxon>Bacilli</taxon>
        <taxon>Bacillales</taxon>
        <taxon>Paenibacillaceae</taxon>
        <taxon>Paenibacillus</taxon>
    </lineage>
</organism>
<sequence>MKITDVEVLYLKLPQIDATRCDGTQDTLIVRVRTDEGIDGIGEIDSVPVVARSVIFAPPSHAIATGLKDLLIGEDPFDVERLWDKMYMGALYYGRSGPVLHAMSGIDIALWDIIGKASGRPAAQMLGGIYRQEIKAYASLLMPDTIAEAAKLAETYMNHGYKAIKFGWGPIGRVSKAFDIELVRTIRSVIGEENELMIDVGHVWDVKHAIRMAQEFERYGVHWMEEPLPPDDLAGYMQLSQAADIYIAAGEQESGRRAFDRLLREGGVDILQPDLGRCGGLTEARKIAYMAYDHNRRVVPHAFKTGVLVAASTQFVASIPRGDLIEYTRSESPLARHVVANPLTFKDGFIQLPKGPGLGIELDEKVVKKYLVH</sequence>
<comment type="cofactor">
    <cofactor evidence="1">
        <name>Mg(2+)</name>
        <dbReference type="ChEBI" id="CHEBI:18420"/>
    </cofactor>
</comment>
<dbReference type="PANTHER" id="PTHR13794">
    <property type="entry name" value="ENOLASE SUPERFAMILY, MANDELATE RACEMASE"/>
    <property type="match status" value="1"/>
</dbReference>
<dbReference type="EMBL" id="JBHSOW010000043">
    <property type="protein sequence ID" value="MFC5649975.1"/>
    <property type="molecule type" value="Genomic_DNA"/>
</dbReference>
<evidence type="ECO:0000313" key="5">
    <source>
        <dbReference type="EMBL" id="MFC5649975.1"/>
    </source>
</evidence>
<dbReference type="InterPro" id="IPR046945">
    <property type="entry name" value="RHMD-like"/>
</dbReference>
<dbReference type="InterPro" id="IPR013342">
    <property type="entry name" value="Mandelate_racemase_C"/>
</dbReference>
<dbReference type="SMART" id="SM00922">
    <property type="entry name" value="MR_MLE"/>
    <property type="match status" value="1"/>
</dbReference>
<name>A0ABW0W0L9_9BACL</name>
<dbReference type="InterPro" id="IPR029017">
    <property type="entry name" value="Enolase-like_N"/>
</dbReference>
<keyword evidence="6" id="KW-1185">Reference proteome</keyword>
<dbReference type="Pfam" id="PF02746">
    <property type="entry name" value="MR_MLE_N"/>
    <property type="match status" value="1"/>
</dbReference>
<evidence type="ECO:0000256" key="1">
    <source>
        <dbReference type="ARBA" id="ARBA00001946"/>
    </source>
</evidence>
<dbReference type="SFLD" id="SFLDG00179">
    <property type="entry name" value="mandelate_racemase"/>
    <property type="match status" value="1"/>
</dbReference>
<dbReference type="InterPro" id="IPR013341">
    <property type="entry name" value="Mandelate_racemase_N_dom"/>
</dbReference>
<dbReference type="SFLD" id="SFLDS00001">
    <property type="entry name" value="Enolase"/>
    <property type="match status" value="1"/>
</dbReference>
<evidence type="ECO:0000313" key="6">
    <source>
        <dbReference type="Proteomes" id="UP001596047"/>
    </source>
</evidence>
<dbReference type="Gene3D" id="3.20.20.120">
    <property type="entry name" value="Enolase-like C-terminal domain"/>
    <property type="match status" value="1"/>
</dbReference>
<dbReference type="PANTHER" id="PTHR13794:SF58">
    <property type="entry name" value="MITOCHONDRIAL ENOLASE SUPERFAMILY MEMBER 1"/>
    <property type="match status" value="1"/>
</dbReference>
<feature type="domain" description="Mandelate racemase/muconate lactonizing enzyme C-terminal" evidence="4">
    <location>
        <begin position="143"/>
        <end position="246"/>
    </location>
</feature>
<evidence type="ECO:0000256" key="2">
    <source>
        <dbReference type="ARBA" id="ARBA00022723"/>
    </source>
</evidence>
<accession>A0ABW0W0L9</accession>
<proteinExistence type="predicted"/>
<dbReference type="SUPFAM" id="SSF51604">
    <property type="entry name" value="Enolase C-terminal domain-like"/>
    <property type="match status" value="1"/>
</dbReference>
<evidence type="ECO:0000256" key="3">
    <source>
        <dbReference type="ARBA" id="ARBA00022842"/>
    </source>
</evidence>
<dbReference type="Proteomes" id="UP001596047">
    <property type="component" value="Unassembled WGS sequence"/>
</dbReference>
<dbReference type="Pfam" id="PF13378">
    <property type="entry name" value="MR_MLE_C"/>
    <property type="match status" value="1"/>
</dbReference>
<dbReference type="SUPFAM" id="SSF54826">
    <property type="entry name" value="Enolase N-terminal domain-like"/>
    <property type="match status" value="1"/>
</dbReference>
<reference evidence="6" key="1">
    <citation type="journal article" date="2019" name="Int. J. Syst. Evol. Microbiol.">
        <title>The Global Catalogue of Microorganisms (GCM) 10K type strain sequencing project: providing services to taxonomists for standard genome sequencing and annotation.</title>
        <authorList>
            <consortium name="The Broad Institute Genomics Platform"/>
            <consortium name="The Broad Institute Genome Sequencing Center for Infectious Disease"/>
            <person name="Wu L."/>
            <person name="Ma J."/>
        </authorList>
    </citation>
    <scope>NUCLEOTIDE SEQUENCE [LARGE SCALE GENOMIC DNA]</scope>
    <source>
        <strain evidence="6">CGMCC 1.3240</strain>
    </source>
</reference>
<dbReference type="Gene3D" id="3.30.390.10">
    <property type="entry name" value="Enolase-like, N-terminal domain"/>
    <property type="match status" value="1"/>
</dbReference>
<dbReference type="RefSeq" id="WP_379188526.1">
    <property type="nucleotide sequence ID" value="NZ_JBHSOW010000043.1"/>
</dbReference>
<dbReference type="CDD" id="cd03316">
    <property type="entry name" value="MR_like"/>
    <property type="match status" value="1"/>
</dbReference>
<comment type="caution">
    <text evidence="5">The sequence shown here is derived from an EMBL/GenBank/DDBJ whole genome shotgun (WGS) entry which is preliminary data.</text>
</comment>
<keyword evidence="3" id="KW-0460">Magnesium</keyword>
<evidence type="ECO:0000259" key="4">
    <source>
        <dbReference type="SMART" id="SM00922"/>
    </source>
</evidence>
<dbReference type="InterPro" id="IPR036849">
    <property type="entry name" value="Enolase-like_C_sf"/>
</dbReference>
<protein>
    <submittedName>
        <fullName evidence="5">Mandelate racemase/muconate lactonizing enzyme family protein</fullName>
    </submittedName>
</protein>
<keyword evidence="2" id="KW-0479">Metal-binding</keyword>
<gene>
    <name evidence="5" type="ORF">ACFPYJ_12765</name>
</gene>